<dbReference type="InterPro" id="IPR014729">
    <property type="entry name" value="Rossmann-like_a/b/a_fold"/>
</dbReference>
<keyword evidence="5 8" id="KW-0547">Nucleotide-binding</keyword>
<keyword evidence="13" id="KW-1185">Reference proteome</keyword>
<protein>
    <recommendedName>
        <fullName evidence="8">tRNA(Ile)-lysidine synthase</fullName>
        <ecNumber evidence="8">6.3.4.19</ecNumber>
    </recommendedName>
    <alternativeName>
        <fullName evidence="8">tRNA(Ile)-2-lysyl-cytidine synthase</fullName>
    </alternativeName>
    <alternativeName>
        <fullName evidence="8">tRNA(Ile)-lysidine synthetase</fullName>
    </alternativeName>
</protein>
<accession>A0A0X8FFA3</accession>
<evidence type="ECO:0000313" key="12">
    <source>
        <dbReference type="Proteomes" id="UP000594771"/>
    </source>
</evidence>
<evidence type="ECO:0000313" key="13">
    <source>
        <dbReference type="Proteomes" id="UP001069145"/>
    </source>
</evidence>
<dbReference type="HAMAP" id="MF_01161">
    <property type="entry name" value="tRNA_Ile_lys_synt"/>
    <property type="match status" value="1"/>
</dbReference>
<dbReference type="InterPro" id="IPR011063">
    <property type="entry name" value="TilS/TtcA_N"/>
</dbReference>
<evidence type="ECO:0000256" key="7">
    <source>
        <dbReference type="ARBA" id="ARBA00048539"/>
    </source>
</evidence>
<dbReference type="GO" id="GO:0005524">
    <property type="term" value="F:ATP binding"/>
    <property type="evidence" value="ECO:0007669"/>
    <property type="project" value="UniProtKB-UniRule"/>
</dbReference>
<evidence type="ECO:0000256" key="1">
    <source>
        <dbReference type="ARBA" id="ARBA00004496"/>
    </source>
</evidence>
<dbReference type="RefSeq" id="WP_060778687.1">
    <property type="nucleotide sequence ID" value="NZ_CAJHLF010000013.1"/>
</dbReference>
<dbReference type="EMBL" id="CP065662">
    <property type="protein sequence ID" value="QPS02046.1"/>
    <property type="molecule type" value="Genomic_DNA"/>
</dbReference>
<dbReference type="AlphaFoldDB" id="A0A0X8FFA3"/>
<dbReference type="EC" id="6.3.4.19" evidence="8"/>
<dbReference type="PANTHER" id="PTHR43033:SF1">
    <property type="entry name" value="TRNA(ILE)-LYSIDINE SYNTHASE-RELATED"/>
    <property type="match status" value="1"/>
</dbReference>
<organism evidence="11 12">
    <name type="scientific">Aerococcus urinae</name>
    <dbReference type="NCBI Taxonomy" id="1376"/>
    <lineage>
        <taxon>Bacteria</taxon>
        <taxon>Bacillati</taxon>
        <taxon>Bacillota</taxon>
        <taxon>Bacilli</taxon>
        <taxon>Lactobacillales</taxon>
        <taxon>Aerococcaceae</taxon>
        <taxon>Aerococcus</taxon>
    </lineage>
</organism>
<keyword evidence="4 8" id="KW-0819">tRNA processing</keyword>
<evidence type="ECO:0000259" key="9">
    <source>
        <dbReference type="SMART" id="SM00977"/>
    </source>
</evidence>
<dbReference type="GO" id="GO:0006400">
    <property type="term" value="P:tRNA modification"/>
    <property type="evidence" value="ECO:0007669"/>
    <property type="project" value="UniProtKB-UniRule"/>
</dbReference>
<dbReference type="Gene3D" id="3.40.50.620">
    <property type="entry name" value="HUPs"/>
    <property type="match status" value="1"/>
</dbReference>
<proteinExistence type="inferred from homology"/>
<dbReference type="PANTHER" id="PTHR43033">
    <property type="entry name" value="TRNA(ILE)-LYSIDINE SYNTHASE-RELATED"/>
    <property type="match status" value="1"/>
</dbReference>
<feature type="domain" description="Lysidine-tRNA(Ile) synthetase C-terminal" evidence="9">
    <location>
        <begin position="396"/>
        <end position="458"/>
    </location>
</feature>
<evidence type="ECO:0000256" key="6">
    <source>
        <dbReference type="ARBA" id="ARBA00022840"/>
    </source>
</evidence>
<dbReference type="Proteomes" id="UP000594771">
    <property type="component" value="Chromosome"/>
</dbReference>
<dbReference type="NCBIfam" id="TIGR02433">
    <property type="entry name" value="lysidine_TilS_C"/>
    <property type="match status" value="1"/>
</dbReference>
<evidence type="ECO:0000256" key="4">
    <source>
        <dbReference type="ARBA" id="ARBA00022694"/>
    </source>
</evidence>
<evidence type="ECO:0000313" key="11">
    <source>
        <dbReference type="EMBL" id="QPS02046.1"/>
    </source>
</evidence>
<evidence type="ECO:0000256" key="5">
    <source>
        <dbReference type="ARBA" id="ARBA00022741"/>
    </source>
</evidence>
<dbReference type="KEGG" id="aun:AWM73_07045"/>
<gene>
    <name evidence="8 11" type="primary">tilS</name>
    <name evidence="11" type="ORF">I6G68_02975</name>
    <name evidence="10" type="ORF">ODY43_08040</name>
</gene>
<evidence type="ECO:0000256" key="8">
    <source>
        <dbReference type="HAMAP-Rule" id="MF_01161"/>
    </source>
</evidence>
<comment type="function">
    <text evidence="8">Ligates lysine onto the cytidine present at position 34 of the AUA codon-specific tRNA(Ile) that contains the anticodon CAU, in an ATP-dependent manner. Cytidine is converted to lysidine, thus changing the amino acid specificity of the tRNA from methionine to isoleucine.</text>
</comment>
<dbReference type="GeneID" id="35768326"/>
<dbReference type="SUPFAM" id="SSF52402">
    <property type="entry name" value="Adenine nucleotide alpha hydrolases-like"/>
    <property type="match status" value="1"/>
</dbReference>
<reference evidence="11 12" key="1">
    <citation type="submission" date="2020-12" db="EMBL/GenBank/DDBJ databases">
        <title>FDA dAtabase for Regulatory Grade micrObial Sequences (FDA-ARGOS): Supporting development and validation of Infectious Disease Dx tests.</title>
        <authorList>
            <person name="Sproer C."/>
            <person name="Gronow S."/>
            <person name="Severitt S."/>
            <person name="Schroder I."/>
            <person name="Tallon L."/>
            <person name="Sadzewicz L."/>
            <person name="Zhao X."/>
            <person name="Boylan J."/>
            <person name="Ott S."/>
            <person name="Bowen H."/>
            <person name="Vavikolanu K."/>
            <person name="Mehta A."/>
            <person name="Aluvathingal J."/>
            <person name="Nadendla S."/>
            <person name="Lowell S."/>
            <person name="Myers T."/>
            <person name="Yan Y."/>
            <person name="Sichtig H."/>
        </authorList>
    </citation>
    <scope>NUCLEOTIDE SEQUENCE [LARGE SCALE GENOMIC DNA]</scope>
    <source>
        <strain evidence="11 12">FDAARGOS_911</strain>
    </source>
</reference>
<dbReference type="CDD" id="cd01992">
    <property type="entry name" value="TilS_N"/>
    <property type="match status" value="1"/>
</dbReference>
<keyword evidence="6 8" id="KW-0067">ATP-binding</keyword>
<sequence>MSELSQLAQMIYQKLVAEDSDYLASHRPYALAVSGGVDSMVLLRCFETLQATHGLNFFVIHINHRLRQESEAEQEMMVSYCQAHDLDLKVSIWQHGADLGGNVEAKARAFRYHAFGKILKAQSSLRLVTAHHSDDQVETGLMRLVHGGHLASFRGMEVLSPLYTYPKAQILRPLLDVEKASLYDLARGEGIPYQEDMTNWDKHFQRNRFRQDIIPYLEGESGNFKAHFRHFQTDLKALLNLAQPQLNQLLTNLFDQEVGCFRIDLEALGQYSQAEQVLLMEMLFQRFEIPELLAFTRTGMEELVAFLNQGAAQGQWALPGNYVLDKVYQAAFVRLKTSPPNYYQVNQNLSESQLELGQPAIQLENFALSWTLAGQDKQKDTSKSFYLPQSLSDQALTIRHRQAGDYLKLPSGSQQKIRRFFINEKIPQADRQAAWLIVRDQSWVLGILSQKGQWLYRYPLEGEALFSQIQRV</sequence>
<dbReference type="NCBIfam" id="TIGR02432">
    <property type="entry name" value="lysidine_TilS_N"/>
    <property type="match status" value="1"/>
</dbReference>
<keyword evidence="3 8" id="KW-0436">Ligase</keyword>
<reference evidence="10" key="2">
    <citation type="submission" date="2022-09" db="EMBL/GenBank/DDBJ databases">
        <title>Aerococcus urinae taxonomy study.</title>
        <authorList>
            <person name="Christensen J."/>
            <person name="Senneby E."/>
        </authorList>
    </citation>
    <scope>NUCLEOTIDE SEQUENCE</scope>
    <source>
        <strain evidence="10">NLD-066-U95</strain>
    </source>
</reference>
<name>A0A0X8FFA3_9LACT</name>
<keyword evidence="2 8" id="KW-0963">Cytoplasm</keyword>
<comment type="subcellular location">
    <subcellularLocation>
        <location evidence="1 8">Cytoplasm</location>
    </subcellularLocation>
</comment>
<dbReference type="EMBL" id="JAOTML010000010">
    <property type="protein sequence ID" value="MCY3053925.1"/>
    <property type="molecule type" value="Genomic_DNA"/>
</dbReference>
<dbReference type="OrthoDB" id="9807403at2"/>
<evidence type="ECO:0000256" key="3">
    <source>
        <dbReference type="ARBA" id="ARBA00022598"/>
    </source>
</evidence>
<dbReference type="SUPFAM" id="SSF56037">
    <property type="entry name" value="PheT/TilS domain"/>
    <property type="match status" value="1"/>
</dbReference>
<dbReference type="Proteomes" id="UP001069145">
    <property type="component" value="Unassembled WGS sequence"/>
</dbReference>
<evidence type="ECO:0000256" key="2">
    <source>
        <dbReference type="ARBA" id="ARBA00022490"/>
    </source>
</evidence>
<evidence type="ECO:0000313" key="10">
    <source>
        <dbReference type="EMBL" id="MCY3053925.1"/>
    </source>
</evidence>
<dbReference type="InterPro" id="IPR012094">
    <property type="entry name" value="tRNA_Ile_lys_synt"/>
</dbReference>
<dbReference type="SMART" id="SM00977">
    <property type="entry name" value="TilS_C"/>
    <property type="match status" value="1"/>
</dbReference>
<dbReference type="InterPro" id="IPR012795">
    <property type="entry name" value="tRNA_Ile_lys_synt_N"/>
</dbReference>
<feature type="binding site" evidence="8">
    <location>
        <begin position="34"/>
        <end position="39"/>
    </location>
    <ligand>
        <name>ATP</name>
        <dbReference type="ChEBI" id="CHEBI:30616"/>
    </ligand>
</feature>
<dbReference type="GO" id="GO:0032267">
    <property type="term" value="F:tRNA(Ile)-lysidine synthase activity"/>
    <property type="evidence" value="ECO:0007669"/>
    <property type="project" value="UniProtKB-EC"/>
</dbReference>
<comment type="domain">
    <text evidence="8">The N-terminal region contains the highly conserved SGGXDS motif, predicted to be a P-loop motif involved in ATP binding.</text>
</comment>
<comment type="catalytic activity">
    <reaction evidence="7 8">
        <text>cytidine(34) in tRNA(Ile2) + L-lysine + ATP = lysidine(34) in tRNA(Ile2) + AMP + diphosphate + H(+)</text>
        <dbReference type="Rhea" id="RHEA:43744"/>
        <dbReference type="Rhea" id="RHEA-COMP:10625"/>
        <dbReference type="Rhea" id="RHEA-COMP:10670"/>
        <dbReference type="ChEBI" id="CHEBI:15378"/>
        <dbReference type="ChEBI" id="CHEBI:30616"/>
        <dbReference type="ChEBI" id="CHEBI:32551"/>
        <dbReference type="ChEBI" id="CHEBI:33019"/>
        <dbReference type="ChEBI" id="CHEBI:82748"/>
        <dbReference type="ChEBI" id="CHEBI:83665"/>
        <dbReference type="ChEBI" id="CHEBI:456215"/>
        <dbReference type="EC" id="6.3.4.19"/>
    </reaction>
</comment>
<dbReference type="GO" id="GO:0005737">
    <property type="term" value="C:cytoplasm"/>
    <property type="evidence" value="ECO:0007669"/>
    <property type="project" value="UniProtKB-SubCell"/>
</dbReference>
<dbReference type="Pfam" id="PF01171">
    <property type="entry name" value="ATP_bind_3"/>
    <property type="match status" value="1"/>
</dbReference>
<comment type="similarity">
    <text evidence="8">Belongs to the tRNA(Ile)-lysidine synthase family.</text>
</comment>
<dbReference type="InterPro" id="IPR012796">
    <property type="entry name" value="Lysidine-tRNA-synth_C"/>
</dbReference>